<reference evidence="3 4" key="1">
    <citation type="journal article" date="2015" name="Genome Announc.">
        <title>Expanding the biotechnology potential of lactobacilli through comparative genomics of 213 strains and associated genera.</title>
        <authorList>
            <person name="Sun Z."/>
            <person name="Harris H.M."/>
            <person name="McCann A."/>
            <person name="Guo C."/>
            <person name="Argimon S."/>
            <person name="Zhang W."/>
            <person name="Yang X."/>
            <person name="Jeffery I.B."/>
            <person name="Cooney J.C."/>
            <person name="Kagawa T.F."/>
            <person name="Liu W."/>
            <person name="Song Y."/>
            <person name="Salvetti E."/>
            <person name="Wrobel A."/>
            <person name="Rasinkangas P."/>
            <person name="Parkhill J."/>
            <person name="Rea M.C."/>
            <person name="O'Sullivan O."/>
            <person name="Ritari J."/>
            <person name="Douillard F.P."/>
            <person name="Paul Ross R."/>
            <person name="Yang R."/>
            <person name="Briner A.E."/>
            <person name="Felis G.E."/>
            <person name="de Vos W.M."/>
            <person name="Barrangou R."/>
            <person name="Klaenhammer T.R."/>
            <person name="Caufield P.W."/>
            <person name="Cui Y."/>
            <person name="Zhang H."/>
            <person name="O'Toole P.W."/>
        </authorList>
    </citation>
    <scope>NUCLEOTIDE SEQUENCE [LARGE SCALE GENOMIC DNA]</scope>
    <source>
        <strain evidence="3 4">DSM 15946</strain>
    </source>
</reference>
<evidence type="ECO:0000313" key="4">
    <source>
        <dbReference type="Proteomes" id="UP000050816"/>
    </source>
</evidence>
<dbReference type="PATRIC" id="fig|1423760.3.peg.393"/>
<evidence type="ECO:0000256" key="1">
    <source>
        <dbReference type="SAM" id="MobiDB-lite"/>
    </source>
</evidence>
<evidence type="ECO:0000313" key="3">
    <source>
        <dbReference type="EMBL" id="KRL88432.1"/>
    </source>
</evidence>
<feature type="signal peptide" evidence="2">
    <location>
        <begin position="1"/>
        <end position="18"/>
    </location>
</feature>
<evidence type="ECO:0000256" key="2">
    <source>
        <dbReference type="SAM" id="SignalP"/>
    </source>
</evidence>
<dbReference type="Proteomes" id="UP000050816">
    <property type="component" value="Unassembled WGS sequence"/>
</dbReference>
<proteinExistence type="predicted"/>
<dbReference type="EMBL" id="AZFK01000077">
    <property type="protein sequence ID" value="KRL88432.1"/>
    <property type="molecule type" value="Genomic_DNA"/>
</dbReference>
<protein>
    <recommendedName>
        <fullName evidence="5">Lipoprotein</fullName>
    </recommendedName>
</protein>
<organism evidence="3 4">
    <name type="scientific">Limosilactobacillus ingluviei DSM 15946</name>
    <dbReference type="NCBI Taxonomy" id="1423760"/>
    <lineage>
        <taxon>Bacteria</taxon>
        <taxon>Bacillati</taxon>
        <taxon>Bacillota</taxon>
        <taxon>Bacilli</taxon>
        <taxon>Lactobacillales</taxon>
        <taxon>Lactobacillaceae</taxon>
        <taxon>Limosilactobacillus</taxon>
    </lineage>
</organism>
<evidence type="ECO:0008006" key="5">
    <source>
        <dbReference type="Google" id="ProtNLM"/>
    </source>
</evidence>
<comment type="caution">
    <text evidence="3">The sequence shown here is derived from an EMBL/GenBank/DDBJ whole genome shotgun (WGS) entry which is preliminary data.</text>
</comment>
<keyword evidence="2" id="KW-0732">Signal</keyword>
<feature type="chain" id="PRO_5039674855" description="Lipoprotein" evidence="2">
    <location>
        <begin position="19"/>
        <end position="217"/>
    </location>
</feature>
<dbReference type="AlphaFoldDB" id="A0A0R1U5C3"/>
<gene>
    <name evidence="3" type="ORF">FC43_GL000375</name>
</gene>
<accession>A0A0R1U5C3</accession>
<feature type="region of interest" description="Disordered" evidence="1">
    <location>
        <begin position="22"/>
        <end position="77"/>
    </location>
</feature>
<sequence>MKKIGLSLAVLGLSVGLAACGNSNQSQSSQSESATKTTASQASSKANHSSSQATSTASAPAASSATTNSQSAATSQAPQDATTLGYRVFYTYLLQNGSPADIQTALEQHQLANIDVTDVSGKNVTSNYGKGVTDVFPAHTYTVSGTPLAAGTVTYQVIDENTVRVFAVPSHFQDQRWGTDHTWAQAQADAYMHHPTIMKVQTPSAQLLDLMKTTRDF</sequence>
<dbReference type="PROSITE" id="PS51257">
    <property type="entry name" value="PROKAR_LIPOPROTEIN"/>
    <property type="match status" value="1"/>
</dbReference>
<name>A0A0R1U5C3_9LACO</name>
<dbReference type="RefSeq" id="WP_056955387.1">
    <property type="nucleotide sequence ID" value="NZ_AZFK01000077.1"/>
</dbReference>